<keyword evidence="4 7" id="KW-0747">Spliceosome</keyword>
<keyword evidence="10" id="KW-1185">Reference proteome</keyword>
<evidence type="ECO:0000256" key="6">
    <source>
        <dbReference type="ARBA" id="ARBA00023242"/>
    </source>
</evidence>
<dbReference type="GO" id="GO:0005681">
    <property type="term" value="C:spliceosomal complex"/>
    <property type="evidence" value="ECO:0007669"/>
    <property type="project" value="UniProtKB-KW"/>
</dbReference>
<keyword evidence="6 7" id="KW-0539">Nucleus</keyword>
<gene>
    <name evidence="9" type="ORF">BB558_005363</name>
</gene>
<dbReference type="Pfam" id="PF03371">
    <property type="entry name" value="PRP38"/>
    <property type="match status" value="1"/>
</dbReference>
<keyword evidence="3 7" id="KW-0507">mRNA processing</keyword>
<evidence type="ECO:0000256" key="5">
    <source>
        <dbReference type="ARBA" id="ARBA00023187"/>
    </source>
</evidence>
<evidence type="ECO:0000313" key="10">
    <source>
        <dbReference type="Proteomes" id="UP000245591"/>
    </source>
</evidence>
<proteinExistence type="inferred from homology"/>
<comment type="caution">
    <text evidence="9">The sequence shown here is derived from an EMBL/GenBank/DDBJ whole genome shotgun (WGS) entry which is preliminary data.</text>
</comment>
<dbReference type="Proteomes" id="UP000245591">
    <property type="component" value="Unassembled WGS sequence"/>
</dbReference>
<dbReference type="InterPro" id="IPR005037">
    <property type="entry name" value="PRP38"/>
</dbReference>
<accession>A0A2U1J0P4</accession>
<dbReference type="GO" id="GO:0000398">
    <property type="term" value="P:mRNA splicing, via spliceosome"/>
    <property type="evidence" value="ECO:0007669"/>
    <property type="project" value="UniProtKB-UniRule"/>
</dbReference>
<feature type="region of interest" description="Disordered" evidence="8">
    <location>
        <begin position="96"/>
        <end position="115"/>
    </location>
</feature>
<evidence type="ECO:0000256" key="8">
    <source>
        <dbReference type="SAM" id="MobiDB-lite"/>
    </source>
</evidence>
<dbReference type="AlphaFoldDB" id="A0A2U1J0P4"/>
<name>A0A2U1J0P4_SMIAN</name>
<organism evidence="9 10">
    <name type="scientific">Smittium angustum</name>
    <dbReference type="NCBI Taxonomy" id="133377"/>
    <lineage>
        <taxon>Eukaryota</taxon>
        <taxon>Fungi</taxon>
        <taxon>Fungi incertae sedis</taxon>
        <taxon>Zoopagomycota</taxon>
        <taxon>Kickxellomycotina</taxon>
        <taxon>Harpellomycetes</taxon>
        <taxon>Harpellales</taxon>
        <taxon>Legeriomycetaceae</taxon>
        <taxon>Smittium</taxon>
    </lineage>
</organism>
<dbReference type="PANTHER" id="PTHR23142">
    <property type="entry name" value="PRE-MRNA-SPLICING FACTOR 38A-RELATED"/>
    <property type="match status" value="1"/>
</dbReference>
<dbReference type="EMBL" id="MBFU01000526">
    <property type="protein sequence ID" value="PVZ98625.1"/>
    <property type="molecule type" value="Genomic_DNA"/>
</dbReference>
<comment type="subcellular location">
    <subcellularLocation>
        <location evidence="1 7">Nucleus</location>
    </subcellularLocation>
</comment>
<evidence type="ECO:0000256" key="2">
    <source>
        <dbReference type="ARBA" id="ARBA00006164"/>
    </source>
</evidence>
<comment type="function">
    <text evidence="7">Required for pre-mRNA splicing.</text>
</comment>
<keyword evidence="5 7" id="KW-0508">mRNA splicing</keyword>
<evidence type="ECO:0000313" key="9">
    <source>
        <dbReference type="EMBL" id="PVZ98625.1"/>
    </source>
</evidence>
<comment type="similarity">
    <text evidence="2 7">Belongs to the PRP38 family.</text>
</comment>
<reference evidence="9 10" key="1">
    <citation type="journal article" date="2018" name="MBio">
        <title>Comparative Genomics Reveals the Core Gene Toolbox for the Fungus-Insect Symbiosis.</title>
        <authorList>
            <person name="Wang Y."/>
            <person name="Stata M."/>
            <person name="Wang W."/>
            <person name="Stajich J.E."/>
            <person name="White M.M."/>
            <person name="Moncalvo J.M."/>
        </authorList>
    </citation>
    <scope>NUCLEOTIDE SEQUENCE [LARGE SCALE GENOMIC DNA]</scope>
    <source>
        <strain evidence="9 10">AUS-126-30</strain>
    </source>
</reference>
<evidence type="ECO:0000256" key="3">
    <source>
        <dbReference type="ARBA" id="ARBA00022664"/>
    </source>
</evidence>
<sequence length="115" mass="12719">MADFTVKDALSIRGTDPQNLFEKIVRTRIHDSLYWKEHCFGLNASGIIDKAIEINCIGGCYGDDLLNEDRICNTTLPRISKRSVLEDNGDLSPRVSALELDDASGSNDDSGNEEE</sequence>
<evidence type="ECO:0000256" key="7">
    <source>
        <dbReference type="RuleBase" id="RU367025"/>
    </source>
</evidence>
<evidence type="ECO:0000256" key="4">
    <source>
        <dbReference type="ARBA" id="ARBA00022728"/>
    </source>
</evidence>
<evidence type="ECO:0000256" key="1">
    <source>
        <dbReference type="ARBA" id="ARBA00004123"/>
    </source>
</evidence>
<protein>
    <recommendedName>
        <fullName evidence="7">Pre-mRNA-splicing factor 38</fullName>
    </recommendedName>
</protein>